<dbReference type="InterPro" id="IPR022551">
    <property type="entry name" value="BrxC"/>
</dbReference>
<dbReference type="InterPro" id="IPR036249">
    <property type="entry name" value="Thioredoxin-like_sf"/>
</dbReference>
<reference evidence="1 2" key="1">
    <citation type="submission" date="2016-11" db="EMBL/GenBank/DDBJ databases">
        <authorList>
            <person name="Jaros S."/>
            <person name="Januszkiewicz K."/>
            <person name="Wedrychowicz H."/>
        </authorList>
    </citation>
    <scope>NUCLEOTIDE SEQUENCE [LARGE SCALE GENOMIC DNA]</scope>
    <source>
        <strain evidence="1 2">DSM 25479</strain>
    </source>
</reference>
<keyword evidence="2" id="KW-1185">Reference proteome</keyword>
<organism evidence="1 2">
    <name type="scientific">Cruoricaptor ignavus</name>
    <dbReference type="NCBI Taxonomy" id="1118202"/>
    <lineage>
        <taxon>Bacteria</taxon>
        <taxon>Pseudomonadati</taxon>
        <taxon>Bacteroidota</taxon>
        <taxon>Flavobacteriia</taxon>
        <taxon>Flavobacteriales</taxon>
        <taxon>Weeksellaceae</taxon>
        <taxon>Cruoricaptor</taxon>
    </lineage>
</organism>
<dbReference type="AlphaFoldDB" id="A0A1M6BL89"/>
<evidence type="ECO:0000313" key="1">
    <source>
        <dbReference type="EMBL" id="SHI49338.1"/>
    </source>
</evidence>
<dbReference type="RefSeq" id="WP_073178095.1">
    <property type="nucleotide sequence ID" value="NZ_FQYI01000002.1"/>
</dbReference>
<name>A0A1M6BL89_9FLAO</name>
<dbReference type="STRING" id="1118202.SAMN05443429_10242"/>
<sequence>MGFFSKLLGGSEDESANIWHSINSDDDIRQAIENSYQNPVAIFKHSTRCFISKTVLQNFEAEIKSYQGDAEFYLLDLLKYRQISNKIAEDFGVTHQSPQLIVIKDGKVVNHASHNNISISLVP</sequence>
<protein>
    <submittedName>
        <fullName evidence="1">Bacillithiol system protein YtxJ</fullName>
    </submittedName>
</protein>
<gene>
    <name evidence="1" type="ORF">SAMN05443429_10242</name>
</gene>
<evidence type="ECO:0000313" key="2">
    <source>
        <dbReference type="Proteomes" id="UP000184335"/>
    </source>
</evidence>
<dbReference type="NCBIfam" id="TIGR04019">
    <property type="entry name" value="B_thiol_YtxJ"/>
    <property type="match status" value="1"/>
</dbReference>
<dbReference type="Gene3D" id="3.40.30.10">
    <property type="entry name" value="Glutaredoxin"/>
    <property type="match status" value="1"/>
</dbReference>
<dbReference type="Pfam" id="PF11009">
    <property type="entry name" value="BrxC"/>
    <property type="match status" value="1"/>
</dbReference>
<dbReference type="OrthoDB" id="677051at2"/>
<dbReference type="SUPFAM" id="SSF52833">
    <property type="entry name" value="Thioredoxin-like"/>
    <property type="match status" value="1"/>
</dbReference>
<proteinExistence type="predicted"/>
<dbReference type="Proteomes" id="UP000184335">
    <property type="component" value="Unassembled WGS sequence"/>
</dbReference>
<dbReference type="EMBL" id="FQYI01000002">
    <property type="protein sequence ID" value="SHI49338.1"/>
    <property type="molecule type" value="Genomic_DNA"/>
</dbReference>
<accession>A0A1M6BL89</accession>